<feature type="region of interest" description="Disordered" evidence="1">
    <location>
        <begin position="379"/>
        <end position="437"/>
    </location>
</feature>
<keyword evidence="3" id="KW-1185">Reference proteome</keyword>
<feature type="region of interest" description="Disordered" evidence="1">
    <location>
        <begin position="338"/>
        <end position="360"/>
    </location>
</feature>
<evidence type="ECO:0000313" key="2">
    <source>
        <dbReference type="EMBL" id="KAK5071412.1"/>
    </source>
</evidence>
<feature type="region of interest" description="Disordered" evidence="1">
    <location>
        <begin position="275"/>
        <end position="300"/>
    </location>
</feature>
<reference evidence="2 3" key="1">
    <citation type="submission" date="2023-08" db="EMBL/GenBank/DDBJ databases">
        <title>Black Yeasts Isolated from many extreme environments.</title>
        <authorList>
            <person name="Coleine C."/>
            <person name="Stajich J.E."/>
            <person name="Selbmann L."/>
        </authorList>
    </citation>
    <scope>NUCLEOTIDE SEQUENCE [LARGE SCALE GENOMIC DNA]</scope>
    <source>
        <strain evidence="2 3">CCFEE 5885</strain>
    </source>
</reference>
<accession>A0ABR0JTL5</accession>
<evidence type="ECO:0000256" key="1">
    <source>
        <dbReference type="SAM" id="MobiDB-lite"/>
    </source>
</evidence>
<feature type="region of interest" description="Disordered" evidence="1">
    <location>
        <begin position="1"/>
        <end position="22"/>
    </location>
</feature>
<gene>
    <name evidence="2" type="ORF">LTR24_010549</name>
</gene>
<feature type="compositionally biased region" description="Basic and acidic residues" evidence="1">
    <location>
        <begin position="427"/>
        <end position="437"/>
    </location>
</feature>
<name>A0ABR0JTL5_9EURO</name>
<dbReference type="EMBL" id="JAVRRG010000354">
    <property type="protein sequence ID" value="KAK5071412.1"/>
    <property type="molecule type" value="Genomic_DNA"/>
</dbReference>
<feature type="region of interest" description="Disordered" evidence="1">
    <location>
        <begin position="219"/>
        <end position="239"/>
    </location>
</feature>
<protein>
    <submittedName>
        <fullName evidence="2">Uncharacterized protein</fullName>
    </submittedName>
</protein>
<proteinExistence type="predicted"/>
<feature type="region of interest" description="Disordered" evidence="1">
    <location>
        <begin position="60"/>
        <end position="81"/>
    </location>
</feature>
<feature type="compositionally biased region" description="Polar residues" evidence="1">
    <location>
        <begin position="340"/>
        <end position="349"/>
    </location>
</feature>
<evidence type="ECO:0000313" key="3">
    <source>
        <dbReference type="Proteomes" id="UP001345013"/>
    </source>
</evidence>
<dbReference type="Proteomes" id="UP001345013">
    <property type="component" value="Unassembled WGS sequence"/>
</dbReference>
<sequence length="437" mass="50400">MPRDGLPTKTPTGRANAPASADSIIAVPGVETLPESQRIAVLKKAEQRLISDYPDADALQLRLQTMTPPPDEEEDDEESRVLEAQARQDLESDGCPPCYPPCLDAPVRNPPEEYRQIIEYWQSFSSTDDVVLCAQRSDWRKFRQSQRRLRHRYRNKSFSIFLDEVRERRRAHGLDGNVHLLLDPQQQSRQQNWIEFQDYHLKIHEWQEKKRDGLQQDLGNTRKEAGDTDMEGSKHAAQQERAIHQRLEYAERTLRWHEVILCWIEQCRLAMDPLPPTPVEKGGGDKNSPSNRQRRSKRRDTLAVLGKVRVSKSTPKCQNIRTRTSKATISKPISVDSAVTVPSSTQQQMPKRREIKPRRAKEKALGQLLPQRVAKANRFADTRTKSRARTQCSGDGQIRDRARPQCRSATQRPHSMPRTIKTRSQRISREPVRWAPE</sequence>
<comment type="caution">
    <text evidence="2">The sequence shown here is derived from an EMBL/GenBank/DDBJ whole genome shotgun (WGS) entry which is preliminary data.</text>
</comment>
<organism evidence="2 3">
    <name type="scientific">Lithohypha guttulata</name>
    <dbReference type="NCBI Taxonomy" id="1690604"/>
    <lineage>
        <taxon>Eukaryota</taxon>
        <taxon>Fungi</taxon>
        <taxon>Dikarya</taxon>
        <taxon>Ascomycota</taxon>
        <taxon>Pezizomycotina</taxon>
        <taxon>Eurotiomycetes</taxon>
        <taxon>Chaetothyriomycetidae</taxon>
        <taxon>Chaetothyriales</taxon>
        <taxon>Trichomeriaceae</taxon>
        <taxon>Lithohypha</taxon>
    </lineage>
</organism>